<dbReference type="GO" id="GO:0034361">
    <property type="term" value="C:very-low-density lipoprotein particle"/>
    <property type="evidence" value="ECO:0007669"/>
    <property type="project" value="TreeGrafter"/>
</dbReference>
<evidence type="ECO:0000313" key="9">
    <source>
        <dbReference type="Ensembl" id="ENSNFUP00015038042.1"/>
    </source>
</evidence>
<dbReference type="SUPFAM" id="SSF56968">
    <property type="entry name" value="Lipovitellin-phosvitin complex, beta-sheet shell regions"/>
    <property type="match status" value="2"/>
</dbReference>
<name>A0A8C6VSP4_NOTFU</name>
<keyword evidence="6" id="KW-0325">Glycoprotein</keyword>
<comment type="caution">
    <text evidence="7">Lacks conserved residue(s) required for the propagation of feature annotation.</text>
</comment>
<dbReference type="Pfam" id="PF01347">
    <property type="entry name" value="Vitellogenin_N"/>
    <property type="match status" value="1"/>
</dbReference>
<dbReference type="Gene3D" id="2.20.80.10">
    <property type="entry name" value="Lipovitellin-phosvitin complex, chain A, domain 4"/>
    <property type="match status" value="1"/>
</dbReference>
<dbReference type="GO" id="GO:0050750">
    <property type="term" value="F:low-density lipoprotein particle receptor binding"/>
    <property type="evidence" value="ECO:0007669"/>
    <property type="project" value="TreeGrafter"/>
</dbReference>
<feature type="domain" description="Vitellogenin" evidence="8">
    <location>
        <begin position="1"/>
        <end position="592"/>
    </location>
</feature>
<dbReference type="GeneTree" id="ENSGT00590000083139"/>
<dbReference type="SMART" id="SM01169">
    <property type="entry name" value="DUF1943"/>
    <property type="match status" value="1"/>
</dbReference>
<dbReference type="GO" id="GO:0030301">
    <property type="term" value="P:cholesterol transport"/>
    <property type="evidence" value="ECO:0007669"/>
    <property type="project" value="TreeGrafter"/>
</dbReference>
<accession>A0A8C6VSP4</accession>
<reference evidence="9" key="2">
    <citation type="submission" date="2025-08" db="UniProtKB">
        <authorList>
            <consortium name="Ensembl"/>
        </authorList>
    </citation>
    <scope>IDENTIFICATION</scope>
</reference>
<dbReference type="InterPro" id="IPR052418">
    <property type="entry name" value="Apolipoprotein_B"/>
</dbReference>
<dbReference type="PANTHER" id="PTHR13769:SF6">
    <property type="entry name" value="APOLIPOPROTEIN B-100"/>
    <property type="match status" value="1"/>
</dbReference>
<reference evidence="9" key="1">
    <citation type="submission" date="2014-08" db="EMBL/GenBank/DDBJ databases">
        <authorList>
            <person name="Senf B."/>
            <person name="Petzold A."/>
            <person name="Downie B.R."/>
            <person name="Koch P."/>
            <person name="Platzer M."/>
        </authorList>
    </citation>
    <scope>NUCLEOTIDE SEQUENCE [LARGE SCALE GENOMIC DNA]</scope>
    <source>
        <strain evidence="9">GRZ</strain>
    </source>
</reference>
<dbReference type="GO" id="GO:0034362">
    <property type="term" value="C:low-density lipoprotein particle"/>
    <property type="evidence" value="ECO:0007669"/>
    <property type="project" value="TreeGrafter"/>
</dbReference>
<dbReference type="PANTHER" id="PTHR13769">
    <property type="entry name" value="APOLIPOPROTEIN B"/>
    <property type="match status" value="1"/>
</dbReference>
<evidence type="ECO:0000256" key="6">
    <source>
        <dbReference type="ARBA" id="ARBA00023180"/>
    </source>
</evidence>
<evidence type="ECO:0000256" key="1">
    <source>
        <dbReference type="ARBA" id="ARBA00004613"/>
    </source>
</evidence>
<reference evidence="9" key="3">
    <citation type="submission" date="2025-09" db="UniProtKB">
        <authorList>
            <consortium name="Ensembl"/>
        </authorList>
    </citation>
    <scope>IDENTIFICATION</scope>
</reference>
<gene>
    <name evidence="9" type="primary">APOB</name>
</gene>
<evidence type="ECO:0000259" key="8">
    <source>
        <dbReference type="PROSITE" id="PS51211"/>
    </source>
</evidence>
<dbReference type="InterPro" id="IPR009454">
    <property type="entry name" value="Lipid_transpt_open_b-sht"/>
</dbReference>
<protein>
    <submittedName>
        <fullName evidence="9">Apolipoprotein B</fullName>
    </submittedName>
</protein>
<evidence type="ECO:0000256" key="5">
    <source>
        <dbReference type="ARBA" id="ARBA00023055"/>
    </source>
</evidence>
<dbReference type="Pfam" id="PF09172">
    <property type="entry name" value="Vit_open_b-sht"/>
    <property type="match status" value="1"/>
</dbReference>
<keyword evidence="3" id="KW-0964">Secreted</keyword>
<evidence type="ECO:0000256" key="4">
    <source>
        <dbReference type="ARBA" id="ARBA00022729"/>
    </source>
</evidence>
<dbReference type="InterPro" id="IPR011030">
    <property type="entry name" value="Lipovitellin_superhlx_dom"/>
</dbReference>
<keyword evidence="5" id="KW-0445">Lipid transport</keyword>
<dbReference type="GO" id="GO:0034359">
    <property type="term" value="C:mature chylomicron"/>
    <property type="evidence" value="ECO:0007669"/>
    <property type="project" value="TreeGrafter"/>
</dbReference>
<dbReference type="GO" id="GO:0042953">
    <property type="term" value="P:lipoprotein transport"/>
    <property type="evidence" value="ECO:0007669"/>
    <property type="project" value="TreeGrafter"/>
</dbReference>
<dbReference type="GO" id="GO:0120020">
    <property type="term" value="F:cholesterol transfer activity"/>
    <property type="evidence" value="ECO:0007669"/>
    <property type="project" value="TreeGrafter"/>
</dbReference>
<dbReference type="Pfam" id="PF06448">
    <property type="entry name" value="DUF1081"/>
    <property type="match status" value="1"/>
</dbReference>
<dbReference type="Gene3D" id="1.25.10.20">
    <property type="entry name" value="Vitellinogen, superhelical"/>
    <property type="match status" value="1"/>
</dbReference>
<keyword evidence="2" id="KW-0813">Transport</keyword>
<dbReference type="Gene3D" id="2.30.230.10">
    <property type="entry name" value="Lipovitellin, beta-sheet shell regions, chain A"/>
    <property type="match status" value="1"/>
</dbReference>
<dbReference type="InterPro" id="IPR015255">
    <property type="entry name" value="Vitellinogen_open_b-sht"/>
</dbReference>
<evidence type="ECO:0000256" key="2">
    <source>
        <dbReference type="ARBA" id="ARBA00022448"/>
    </source>
</evidence>
<comment type="subcellular location">
    <subcellularLocation>
        <location evidence="1">Secreted</location>
    </subcellularLocation>
</comment>
<dbReference type="InterPro" id="IPR015819">
    <property type="entry name" value="Lipid_transp_b-sht_shell"/>
</dbReference>
<dbReference type="GO" id="GO:0042632">
    <property type="term" value="P:cholesterol homeostasis"/>
    <property type="evidence" value="ECO:0007669"/>
    <property type="project" value="TreeGrafter"/>
</dbReference>
<dbReference type="SUPFAM" id="SSF48431">
    <property type="entry name" value="Lipovitellin-phosvitin complex, superhelical domain"/>
    <property type="match status" value="1"/>
</dbReference>
<dbReference type="Ensembl" id="ENSNFUT00015039726.1">
    <property type="protein sequence ID" value="ENSNFUP00015038042.1"/>
    <property type="gene ID" value="ENSNFUG00015018362.1"/>
</dbReference>
<proteinExistence type="predicted"/>
<sequence length="4391" mass="492591">MCRFIMQTRDCFLSQVSIMDPQGQPVYGPAPGSDAFRASMEKNPLKFSVDSLTRVQLFPETDEPLNTLNIKRGIISALLVPMEEQQSSFVSSVHGRCLTEYVVNSRQEIPTDVNLSRDLSQCDQFYSRRQTSSPLALLQHLHIPMSRLIRSTQSCRYQFDPRGAHVRSASCTETHVYLPFSHLDNGISSVVTQELSFQGVKRISTRTFDAERLQAKPLHFQDPEDKSPVQTKEAVLRTLQELVALAGSDQGPKRTSLFQKLVSSMRVLRNETLSQVVSEMVEVSRWLTFQALIQCGTPECSSAIMQLIRTMDGAGLELDFLVYGLSLLADPDAARVRVILSMAQSKQTRAIMFALAHTVRRFHKGDVTPEVTEVSKFMEMLLNDCSVEEQDSDLSSDPEEVAFLVLKVVGVMGQAMQDVSPALVSSVLRCVQKTDILLSNQKEAIRALRRMELNDEIRTALIEVYQDPQSPVEKRLAAYLALMKNLDPTLIRDVLKDLKDEKEEIKNFVVSHLKNLQNSEDQTSELREVIESALRDHPDPKNRIWDGLSQNYKVDSPLGSVQTNIIFDESSTMPKEMTLEATMKAFHLKHDVLEVGVDAVGFGPTIEALFGRKGFFPESISRLMDFAGDAPMVREIRDRMFPRQDRMRRQVPEDHLKTLRDAFQKLLNDVRFSPSPEATAYLRLLGEEIGYMKTSEMRKLLETFFMYHQVFFRVLPAQAFSQLTSSTENQLFFHYIFMDNSFCLPTASGFPLKVFLSGIFAPGAKGGLIPSATTHLSFMPSAGLEFITQMGVHVPDYVDAGVEMHTNIYHESSFNAKVTLNRNQIKLSIPAPKSSTQLFSISNQLLSISSGQARMVPSLVEDRVDSTDCQPLIRGLDLCTIVSYSNASSIQQAPYFPLTGETKFAVEIQPTGKVTEYTATIADETLREGKKGRHKVESLKLTLKAEGEESTEATASLKYNRNKHLVSSEIKIPDYDVEAGINLAVTSSEHKGEKMQILTLDVTNKNVPQLSLVGRARCDMMREAMLQLQMDVPSLKSNTFISAVLKNDDNLLLDTETVVQLHEASYQQRASLKYDDNKFEVEVKTDMNAKIKHLMPNAEEHHRQLQTLIDDILDQRVTKSDMKLRHIVSKGIEAGSIWLDKLTTQFPSLRSLRSKRSLSDLTLPPLPEKLFLQLDNLFRYQFNKEKVIISLPLPLGGKTSEELNLPKTLSVPEIDLSLIGLYIPARKHFLPSFSVPLSLDVSVPLLGLSKASTRIHSSFYTWEGSISGGNNTVDVPSYVVQYKSIAQSPLCLLSHKLEGVGMVYGRADDHIKYLLNNSFSHCLIDMSFSALETLRVSNKLNALANYKLEASSPLGLHAFLYYSAQSTSTLNSDEVSGDGTVDGLLKLGPFYTNTSYTHNYYLRPLDQEGRGESTLHFDSPLFQFKNMIQGVYANSELNVVSRTNTRNENFKHAAELKYKNAQLTLKCNVVSSAMGKLFKNQVELGLSHGMSILRIESQADDDKSRVYSLITGSLDANGLEATSEGSLTLHIGCGMHKASVRIGRNSVTFGGMNNIQCSPVTAENTFNGAIDSDGAFFFSTTKAMAEEGIGVLNIEGKITASEASLSSDLKGHAYDASIANNMNIVLNRRALTFTGDSKGALRQIKSENSHTLTLTLWTFSLRSKSDNFICEDIYYRQNTKVDIKPFVMVVDMINDLRIYDLSLNKGGHLKLEPLKVDLSGSMREAYGEEHDIKHTYELTYKDLAGSLKVSTSGNIMDAKLSHNCDLEFAGFSLTSICKAQFRSEPLRFDGVIRTMALPFSLNVDASVNSNGEINLHGKHSGQLASALLFKAAPLALACSYDSQVSTNHRFPNREASTTLTNKFEGLLIPNDQSLHWKVNSKLGNHAYQQDISVYNDPERVGIEFSGVILTDVLNRHKRSGPEYQKFSTSGFLKYDKNSDCHIIEIPFIESFPAAFENFKNTVVQALESLHQCIRNLDINQLITDVRSSLDRLPMHVKNFMRKMDLENKVNQIKGKLDYLTNEFSITMDDLELIVSNAKIKLENTIMDVVTKVRELISNMEEFIKEGQLSGKIENLLSDLGTLLQDFDEKYKIKESLVKTFDVMEDIIKQIDLQKLGESSATFLQKLDSKYGIMETIKETLSQLKKILNQLNLASFLETLKRDLLLIDWASYVEQFSYEIPAAEIAKVMESMNEVIVNWIDEYEIPNKLNAVYSYFKDLFLKYELDDILKELMDQGLVLIKQWKFEETVQSVVEALKSIKVEMIYDKLMDVLFSVTNKLKEVDFKKSIDDLNKKMSLFLESLKEYDYNAFVDETNMKIDELINYFNYQIKKYEIVEKFEALRQFFREIQSSIYTYLNELKNTKVADALKRLKDVIDAAFYNDVKLKMKDILEDMRQRILDMDIRDEISIYLQRGSESYRNTVAYLSAQFNGLLELMNAAEDKKIFSQMKQAMDRLFDQLKVAEIEVPTFTVPFTDLVIPGFTLNINKLQEISIPAQVSVPEITVFGSYTIPAFTIDFEYIKTKIVAIIDEIRGIEIPTCDPEDIFGDLKVLYMFNLPDLTFPEITLSEITFPLISIPKTNLEDFEIKMLTIPDVTLPEIPSDICIPVFGKLFGELNFNSPLYILVTSIKLENSTSNLKNPQFTATLVSHARSPIEVLEHTFEATAQLEAPRMKKLLFTETVKATHAAFSVNHQGSLMLSGSLAEASAKTTAKAQTKTYTADLINTVALSLKSGIYAAVDTTYNHNVDIPSIGTSCQAFVKQSITARLESGGISVTGETSGNKKWSIQDFSDEGTHKSNVEFNVDVSTAKLIFTGETNCKTLTSKQRLTVESAFLNLLTVEATSETKTPSAQSLMVLNGEVHVGDLRAALTVSHDAEFTEDLIGTMSNSLEFMAYPFSVTIDVKNKVNSKVFLPLKLSGKVDLQNNYGVVLNSEKQHACWFASARFNQYKYSHNVTTEHNDRHIYVQSSAEGEANLDFLTVPLSIPTMTVPYLGIETPEVRDFSLWQDAGLKFLLVNPQQSFDMNLKLQYHKNPDVHSFELLLEPLYTAVSDNAKTIQSQFESYRDKVVTLLKDSYNEAKSHYIKHKVDTSSLPPRIFRVPGYKIPVLNIQVSAFRAEMPAFSFFVPKEVTTPSFRVPALGFSVPSYILVLPSLRFPVIHVPETLSQIKLPAFTLPPFQDRIVIPALGNITCDFFFKSTVITLNTNAGLYNQSDIVARFGASSVSVFDVLNGKLDGTTSVTRTRGLKLASTVSLEHNNMEAKHECSVSLTKRSLEASVANTAKVHLPLLQLEFSQELTGTTKTKPTVSSNTNLRYMFNVPQIAFVGKGSFDSSCELEALSSFLSLETSTQGKSDVMIMDSISFVADVDNKESFHMNANDLRSTASTALRLKMDKQELQKRSLPDSLVSFDLSNSLALGVSLRRVFAKVLLTSHNRVNLDPFDTNGSHTINGELDVVPLKSFSATMSVGVSQLSGSGSAGLSQNINVVISSRKQSLAWSGREQLASFIQACDFIIFNDESETGLNVSGSVEGHLAFLKSVKLPVYQRSLWDVLKFNEVTNMDNLQFLNISSSLIYTKSSDGNNYPIPFKLSENGVTFSIPLISIPIPTWVKEIPHSFRKIDIRFESADIPDHLTLPPAIPIPAFNIPFTSFQVEPFTIDPENLNIPKLITTKPFDIVLPGIPVLSVPSYQINTEYLQDTGHFLSVRIPEYEVTLSSFTIPKSLAIGAFTVSLDDVTTQISNFQLPSIIIPKQKVQIPQMTLNLPSSVFIPTFGSLRTSLTVSSSIYKAVTTASVEKEASDFVASFSSFCTSTMVFLEYDLSANATVGCDDGTMNLNGIGRFSHADGILNWQHVLSKPLRKTRQISRGDSVNQESRHTLNIDFSSRTFADANFRFASRKDAITASVSSPSAGFLGLHLQRRSPSQLHGKLFSRYLSSPEKDTNVFTAKASLRNADKLVLQTLWNPDFLSNVAEGFRSRIPDMTEALLKFINKYHSSHFGFDLNRGSMKLKNAVSHLVEEFFYQVSVCFGALQDVIQICAHRGRDVYRKVSDSLMLMNVQDFTDMVDFQVKTSLRHLQDGAELFLDSVTEVLKDIKFLYSGSERRFFMVEMFQKAHDSVSESFNKGVQKFSRLLEWISEQIRSFQLTLPVSDVVINGNETMDQLVLEASAASYHVKSYISEKLETVANNQMMKDLTSSVTASEHHVKHHLSRQLDWFNRTVHAEEMMDHLITSVHAASSHLKDDISQKLQVLYRMWDEVLQSFSGKVETLHVSLKDQNTDLSVHVDEVYETFLRSSKQQTGKAQKQTSELKNLLRLKLSEAHAALGAERVNGLSRELVSILQSNISEALSHSLDLVRKASEGTMLHIRVGKEKVDVEIPLPFLWRSFSEWPTQLRH</sequence>
<dbReference type="GO" id="GO:0006642">
    <property type="term" value="P:triglyceride mobilization"/>
    <property type="evidence" value="ECO:0007669"/>
    <property type="project" value="TreeGrafter"/>
</dbReference>
<dbReference type="InterPro" id="IPR001747">
    <property type="entry name" value="Vitellogenin_N"/>
</dbReference>
<evidence type="ECO:0000256" key="3">
    <source>
        <dbReference type="ARBA" id="ARBA00022525"/>
    </source>
</evidence>
<keyword evidence="10" id="KW-1185">Reference proteome</keyword>
<keyword evidence="4" id="KW-0732">Signal</keyword>
<evidence type="ECO:0000313" key="10">
    <source>
        <dbReference type="Proteomes" id="UP000694548"/>
    </source>
</evidence>
<dbReference type="Proteomes" id="UP000694548">
    <property type="component" value="Chromosome sgr16"/>
</dbReference>
<evidence type="ECO:0000256" key="7">
    <source>
        <dbReference type="PROSITE-ProRule" id="PRU00557"/>
    </source>
</evidence>
<dbReference type="PROSITE" id="PS51211">
    <property type="entry name" value="VITELLOGENIN"/>
    <property type="match status" value="1"/>
</dbReference>
<dbReference type="SMART" id="SM00638">
    <property type="entry name" value="LPD_N"/>
    <property type="match status" value="1"/>
</dbReference>
<organism evidence="9 10">
    <name type="scientific">Nothobranchius furzeri</name>
    <name type="common">Turquoise killifish</name>
    <dbReference type="NCBI Taxonomy" id="105023"/>
    <lineage>
        <taxon>Eukaryota</taxon>
        <taxon>Metazoa</taxon>
        <taxon>Chordata</taxon>
        <taxon>Craniata</taxon>
        <taxon>Vertebrata</taxon>
        <taxon>Euteleostomi</taxon>
        <taxon>Actinopterygii</taxon>
        <taxon>Neopterygii</taxon>
        <taxon>Teleostei</taxon>
        <taxon>Neoteleostei</taxon>
        <taxon>Acanthomorphata</taxon>
        <taxon>Ovalentaria</taxon>
        <taxon>Atherinomorphae</taxon>
        <taxon>Cyprinodontiformes</taxon>
        <taxon>Nothobranchiidae</taxon>
        <taxon>Nothobranchius</taxon>
    </lineage>
</organism>
<dbReference type="InterPro" id="IPR015816">
    <property type="entry name" value="Vitellinogen_b-sht_N"/>
</dbReference>